<gene>
    <name evidence="7" type="ORF">Fmac_021368</name>
</gene>
<proteinExistence type="predicted"/>
<dbReference type="Gene3D" id="1.10.600.10">
    <property type="entry name" value="Farnesyl Diphosphate Synthase"/>
    <property type="match status" value="1"/>
</dbReference>
<evidence type="ECO:0000259" key="6">
    <source>
        <dbReference type="Pfam" id="PF03936"/>
    </source>
</evidence>
<sequence length="558" mass="64741">MSGSLPVFAKDAKPPSEFRPIADYHPSVWGDHFISYLSPSHELDHNIGTQIETLKKEVSKMIVSETHNPLAKVNLIDSISRLGVKYHFEHEIDEALQQIHKNYVVNGEIIIEANLGSLAVLFRILRQHGFHVSPLVFNKFKDLQGNFSERLFSDVEGILSLYEASHVMIHGEEILEEALAFTSTHLKSIVTTLSPFLAAQVNHSLRQSLHKNLPRLEARRYISTYEQHPYHNEILLTLAKLDFNKLQHIHQKEFGNICRWWKDLDISSKLPYVRDRIVELCFWTLGTYFEPQYSQARNILVKTFAMTLITDDTYDAYGTIDELELLTKAIERWDMSCLDDLPESMKLPFELLINIYEDLEQEMIKEGKVYCINYFKEEYKKFVRAFMIEARWLSKNYKPTIEEYLHSSTISAGYSLLAITSYIGIGDIATENIFKWATNEPKILKAATTICRLMDDIVSNEFEQKRKHVSSFLECYMNQYGESKDAAIRECQKRITNAWKDINEECLMPTHVPMPFLTRIFNLTCFIDVFYKDEDNFTHSRGTMKSSIKALLIDSVPI</sequence>
<evidence type="ECO:0000259" key="5">
    <source>
        <dbReference type="Pfam" id="PF01397"/>
    </source>
</evidence>
<dbReference type="InterPro" id="IPR008949">
    <property type="entry name" value="Isoprenoid_synthase_dom_sf"/>
</dbReference>
<dbReference type="GO" id="GO:0080027">
    <property type="term" value="P:response to herbivore"/>
    <property type="evidence" value="ECO:0007669"/>
    <property type="project" value="UniProtKB-ARBA"/>
</dbReference>
<reference evidence="7 8" key="1">
    <citation type="submission" date="2024-08" db="EMBL/GenBank/DDBJ databases">
        <title>Insights into the chromosomal genome structure of Flemingia macrophylla.</title>
        <authorList>
            <person name="Ding Y."/>
            <person name="Zhao Y."/>
            <person name="Bi W."/>
            <person name="Wu M."/>
            <person name="Zhao G."/>
            <person name="Gong Y."/>
            <person name="Li W."/>
            <person name="Zhang P."/>
        </authorList>
    </citation>
    <scope>NUCLEOTIDE SEQUENCE [LARGE SCALE GENOMIC DNA]</scope>
    <source>
        <strain evidence="7">DYQJB</strain>
        <tissue evidence="7">Leaf</tissue>
    </source>
</reference>
<keyword evidence="4" id="KW-0456">Lyase</keyword>
<dbReference type="Pfam" id="PF01397">
    <property type="entry name" value="Terpene_synth"/>
    <property type="match status" value="1"/>
</dbReference>
<dbReference type="GO" id="GO:0016829">
    <property type="term" value="F:lyase activity"/>
    <property type="evidence" value="ECO:0007669"/>
    <property type="project" value="UniProtKB-KW"/>
</dbReference>
<dbReference type="InterPro" id="IPR001906">
    <property type="entry name" value="Terpene_synth_N"/>
</dbReference>
<feature type="domain" description="Terpene synthase N-terminal" evidence="5">
    <location>
        <begin position="28"/>
        <end position="205"/>
    </location>
</feature>
<feature type="domain" description="Terpene synthase metal-binding" evidence="6">
    <location>
        <begin position="262"/>
        <end position="501"/>
    </location>
</feature>
<keyword evidence="8" id="KW-1185">Reference proteome</keyword>
<dbReference type="InterPro" id="IPR034741">
    <property type="entry name" value="Terpene_cyclase-like_1_C"/>
</dbReference>
<keyword evidence="2" id="KW-0479">Metal-binding</keyword>
<name>A0ABD1LWM9_9FABA</name>
<dbReference type="FunFam" id="1.50.10.130:FF:000001">
    <property type="entry name" value="Isoprene synthase, chloroplastic"/>
    <property type="match status" value="1"/>
</dbReference>
<dbReference type="GO" id="GO:0009611">
    <property type="term" value="P:response to wounding"/>
    <property type="evidence" value="ECO:0007669"/>
    <property type="project" value="UniProtKB-ARBA"/>
</dbReference>
<dbReference type="AlphaFoldDB" id="A0ABD1LWM9"/>
<dbReference type="InterPro" id="IPR050148">
    <property type="entry name" value="Terpene_synthase-like"/>
</dbReference>
<comment type="caution">
    <text evidence="7">The sequence shown here is derived from an EMBL/GenBank/DDBJ whole genome shotgun (WGS) entry which is preliminary data.</text>
</comment>
<dbReference type="CDD" id="cd00684">
    <property type="entry name" value="Terpene_cyclase_plant_C1"/>
    <property type="match status" value="1"/>
</dbReference>
<dbReference type="PANTHER" id="PTHR31225">
    <property type="entry name" value="OS04G0344100 PROTEIN-RELATED"/>
    <property type="match status" value="1"/>
</dbReference>
<protein>
    <recommendedName>
        <fullName evidence="9">Lyase</fullName>
    </recommendedName>
</protein>
<dbReference type="InterPro" id="IPR036965">
    <property type="entry name" value="Terpene_synth_N_sf"/>
</dbReference>
<evidence type="ECO:0008006" key="9">
    <source>
        <dbReference type="Google" id="ProtNLM"/>
    </source>
</evidence>
<dbReference type="Pfam" id="PF03936">
    <property type="entry name" value="Terpene_synth_C"/>
    <property type="match status" value="1"/>
</dbReference>
<dbReference type="PANTHER" id="PTHR31225:SF221">
    <property type="entry name" value="(-)-GERMACRENE D SYNTHASE"/>
    <property type="match status" value="1"/>
</dbReference>
<dbReference type="InterPro" id="IPR005630">
    <property type="entry name" value="Terpene_synthase_metal-bd"/>
</dbReference>
<accession>A0ABD1LWM9</accession>
<evidence type="ECO:0000256" key="4">
    <source>
        <dbReference type="ARBA" id="ARBA00023239"/>
    </source>
</evidence>
<evidence type="ECO:0000313" key="8">
    <source>
        <dbReference type="Proteomes" id="UP001603857"/>
    </source>
</evidence>
<evidence type="ECO:0000313" key="7">
    <source>
        <dbReference type="EMBL" id="KAL2327941.1"/>
    </source>
</evidence>
<keyword evidence="3" id="KW-0460">Magnesium</keyword>
<evidence type="ECO:0000256" key="2">
    <source>
        <dbReference type="ARBA" id="ARBA00022723"/>
    </source>
</evidence>
<dbReference type="SUPFAM" id="SSF48239">
    <property type="entry name" value="Terpenoid cyclases/Protein prenyltransferases"/>
    <property type="match status" value="1"/>
</dbReference>
<dbReference type="SUPFAM" id="SSF48576">
    <property type="entry name" value="Terpenoid synthases"/>
    <property type="match status" value="1"/>
</dbReference>
<dbReference type="InterPro" id="IPR044814">
    <property type="entry name" value="Terpene_cyclase_plant_C1"/>
</dbReference>
<dbReference type="GO" id="GO:0046872">
    <property type="term" value="F:metal ion binding"/>
    <property type="evidence" value="ECO:0007669"/>
    <property type="project" value="UniProtKB-KW"/>
</dbReference>
<dbReference type="SFLD" id="SFLDS00005">
    <property type="entry name" value="Isoprenoid_Synthase_Type_I"/>
    <property type="match status" value="1"/>
</dbReference>
<dbReference type="EMBL" id="JBGMDY010000007">
    <property type="protein sequence ID" value="KAL2327941.1"/>
    <property type="molecule type" value="Genomic_DNA"/>
</dbReference>
<comment type="cofactor">
    <cofactor evidence="1">
        <name>Mg(2+)</name>
        <dbReference type="ChEBI" id="CHEBI:18420"/>
    </cofactor>
</comment>
<dbReference type="Proteomes" id="UP001603857">
    <property type="component" value="Unassembled WGS sequence"/>
</dbReference>
<organism evidence="7 8">
    <name type="scientific">Flemingia macrophylla</name>
    <dbReference type="NCBI Taxonomy" id="520843"/>
    <lineage>
        <taxon>Eukaryota</taxon>
        <taxon>Viridiplantae</taxon>
        <taxon>Streptophyta</taxon>
        <taxon>Embryophyta</taxon>
        <taxon>Tracheophyta</taxon>
        <taxon>Spermatophyta</taxon>
        <taxon>Magnoliopsida</taxon>
        <taxon>eudicotyledons</taxon>
        <taxon>Gunneridae</taxon>
        <taxon>Pentapetalae</taxon>
        <taxon>rosids</taxon>
        <taxon>fabids</taxon>
        <taxon>Fabales</taxon>
        <taxon>Fabaceae</taxon>
        <taxon>Papilionoideae</taxon>
        <taxon>50 kb inversion clade</taxon>
        <taxon>NPAAA clade</taxon>
        <taxon>indigoferoid/millettioid clade</taxon>
        <taxon>Phaseoleae</taxon>
        <taxon>Flemingia</taxon>
    </lineage>
</organism>
<dbReference type="InterPro" id="IPR008930">
    <property type="entry name" value="Terpenoid_cyclase/PrenylTrfase"/>
</dbReference>
<evidence type="ECO:0000256" key="1">
    <source>
        <dbReference type="ARBA" id="ARBA00001946"/>
    </source>
</evidence>
<dbReference type="FunFam" id="1.10.600.10:FF:000007">
    <property type="entry name" value="Isoprene synthase, chloroplastic"/>
    <property type="match status" value="1"/>
</dbReference>
<evidence type="ECO:0000256" key="3">
    <source>
        <dbReference type="ARBA" id="ARBA00022842"/>
    </source>
</evidence>
<dbReference type="Gene3D" id="1.50.10.130">
    <property type="entry name" value="Terpene synthase, N-terminal domain"/>
    <property type="match status" value="1"/>
</dbReference>
<dbReference type="SFLD" id="SFLDG01019">
    <property type="entry name" value="Terpene_Cyclase_Like_1_C_Termi"/>
    <property type="match status" value="1"/>
</dbReference>